<protein>
    <recommendedName>
        <fullName evidence="2">Ribonucleotide reductase large subunit C-terminal domain-containing protein</fullName>
    </recommendedName>
</protein>
<dbReference type="SUPFAM" id="SSF51998">
    <property type="entry name" value="PFL-like glycyl radical enzymes"/>
    <property type="match status" value="1"/>
</dbReference>
<name>A0A6C0LS67_9ZZZZ</name>
<accession>A0A6C0LS67</accession>
<evidence type="ECO:0000256" key="1">
    <source>
        <dbReference type="ARBA" id="ARBA00010406"/>
    </source>
</evidence>
<organism evidence="3">
    <name type="scientific">viral metagenome</name>
    <dbReference type="NCBI Taxonomy" id="1070528"/>
    <lineage>
        <taxon>unclassified sequences</taxon>
        <taxon>metagenomes</taxon>
        <taxon>organismal metagenomes</taxon>
    </lineage>
</organism>
<dbReference type="NCBIfam" id="TIGR02506">
    <property type="entry name" value="NrdE_NrdA"/>
    <property type="match status" value="1"/>
</dbReference>
<dbReference type="InterPro" id="IPR039718">
    <property type="entry name" value="Rrm1"/>
</dbReference>
<dbReference type="GO" id="GO:0009263">
    <property type="term" value="P:deoxyribonucleotide biosynthetic process"/>
    <property type="evidence" value="ECO:0007669"/>
    <property type="project" value="TreeGrafter"/>
</dbReference>
<dbReference type="GO" id="GO:0004748">
    <property type="term" value="F:ribonucleoside-diphosphate reductase activity, thioredoxin disulfide as acceptor"/>
    <property type="evidence" value="ECO:0007669"/>
    <property type="project" value="TreeGrafter"/>
</dbReference>
<dbReference type="AlphaFoldDB" id="A0A6C0LS67"/>
<dbReference type="Gene3D" id="3.20.70.20">
    <property type="match status" value="1"/>
</dbReference>
<dbReference type="Pfam" id="PF02867">
    <property type="entry name" value="Ribonuc_red_lgC"/>
    <property type="match status" value="1"/>
</dbReference>
<dbReference type="InterPro" id="IPR000788">
    <property type="entry name" value="RNR_lg_C"/>
</dbReference>
<dbReference type="PRINTS" id="PR01183">
    <property type="entry name" value="RIBORDTASEM1"/>
</dbReference>
<evidence type="ECO:0000259" key="2">
    <source>
        <dbReference type="Pfam" id="PF02867"/>
    </source>
</evidence>
<comment type="similarity">
    <text evidence="1">Belongs to the ribonucleoside diphosphate reductase large chain family.</text>
</comment>
<dbReference type="PANTHER" id="PTHR11573:SF6">
    <property type="entry name" value="RIBONUCLEOSIDE-DIPHOSPHATE REDUCTASE LARGE SUBUNIT"/>
    <property type="match status" value="1"/>
</dbReference>
<dbReference type="InterPro" id="IPR013346">
    <property type="entry name" value="NrdE_NrdA_C"/>
</dbReference>
<dbReference type="PANTHER" id="PTHR11573">
    <property type="entry name" value="RIBONUCLEOSIDE-DIPHOSPHATE REDUCTASE LARGE CHAIN"/>
    <property type="match status" value="1"/>
</dbReference>
<proteinExistence type="inferred from homology"/>
<feature type="domain" description="Ribonucleotide reductase large subunit C-terminal" evidence="2">
    <location>
        <begin position="1"/>
        <end position="437"/>
    </location>
</feature>
<dbReference type="GO" id="GO:0005524">
    <property type="term" value="F:ATP binding"/>
    <property type="evidence" value="ECO:0007669"/>
    <property type="project" value="TreeGrafter"/>
</dbReference>
<evidence type="ECO:0000313" key="3">
    <source>
        <dbReference type="EMBL" id="QHU33437.1"/>
    </source>
</evidence>
<sequence>MYLEPHHADIFDFLELRKNTGKEELRARDLFYALWISDLFMQRVEAGKDWSLFCPHECPGLSDVWGDDYVKLYETYESEGKARKTIPAQKLWFAIMDSQIETGTPYMLYKDSCNRKSNQQHLGTIQQSNLCTEIIEYTAPDETAVCNLASIALPSFVKDCTFDHQHLYDVTYHATCNLDKVIDKNYYPIPEAERSNMRHRPIGLGVQGLADVFMMLKIAFDSPDARVLNKEIFETMYFAAMTASCDLAKTKGKYSTYEGSPLSKGKFQFDLWNVTPSDRWDWDMLRSNVKKHGARNSLLLAPMPTASTAQILGFNECFEPFTSNLYSRRVLSGEFPVVNKYLVKDLSDRGLWGDSMKNYIIAANGSVQNIPGFPEDLKPIYKTVWEISMRTLIDMSADRGAFICQSQSFNVFMTQPTSAKLTSMHFYGWKSGLKTGAFVIYHIQYTHYIS</sequence>
<reference evidence="3" key="1">
    <citation type="journal article" date="2020" name="Nature">
        <title>Giant virus diversity and host interactions through global metagenomics.</title>
        <authorList>
            <person name="Schulz F."/>
            <person name="Roux S."/>
            <person name="Paez-Espino D."/>
            <person name="Jungbluth S."/>
            <person name="Walsh D.A."/>
            <person name="Denef V.J."/>
            <person name="McMahon K.D."/>
            <person name="Konstantinidis K.T."/>
            <person name="Eloe-Fadrosh E.A."/>
            <person name="Kyrpides N.C."/>
            <person name="Woyke T."/>
        </authorList>
    </citation>
    <scope>NUCLEOTIDE SEQUENCE</scope>
    <source>
        <strain evidence="3">GVMAG-S-1016704-121</strain>
    </source>
</reference>
<dbReference type="EMBL" id="MN740557">
    <property type="protein sequence ID" value="QHU33437.1"/>
    <property type="molecule type" value="Genomic_DNA"/>
</dbReference>
<dbReference type="GO" id="GO:0005971">
    <property type="term" value="C:ribonucleoside-diphosphate reductase complex"/>
    <property type="evidence" value="ECO:0007669"/>
    <property type="project" value="TreeGrafter"/>
</dbReference>